<protein>
    <recommendedName>
        <fullName evidence="3">HTH cro/C1-type domain-containing protein</fullName>
    </recommendedName>
</protein>
<gene>
    <name evidence="1" type="ORF">B9O19_00262</name>
</gene>
<evidence type="ECO:0000313" key="2">
    <source>
        <dbReference type="Proteomes" id="UP000235589"/>
    </source>
</evidence>
<accession>A0A2K9NZH2</accession>
<name>A0A2K9NZH2_9FIRM</name>
<dbReference type="RefSeq" id="WP_102364744.1">
    <property type="nucleotide sequence ID" value="NZ_DBGCRN010000018.1"/>
</dbReference>
<evidence type="ECO:0000313" key="1">
    <source>
        <dbReference type="EMBL" id="AUO18446.1"/>
    </source>
</evidence>
<dbReference type="KEGG" id="mpec:B9O19_00262"/>
<evidence type="ECO:0008006" key="3">
    <source>
        <dbReference type="Google" id="ProtNLM"/>
    </source>
</evidence>
<dbReference type="EMBL" id="CP020991">
    <property type="protein sequence ID" value="AUO18446.1"/>
    <property type="molecule type" value="Genomic_DNA"/>
</dbReference>
<reference evidence="1 2" key="1">
    <citation type="submission" date="2017-04" db="EMBL/GenBank/DDBJ databases">
        <title>Monoglobus pectinilyticus 14 draft genome.</title>
        <authorList>
            <person name="Kim C."/>
            <person name="Rosendale D.I."/>
            <person name="Kelly W.J."/>
            <person name="Tannock G.W."/>
            <person name="Patchett M.L."/>
            <person name="Jordens J.Z."/>
        </authorList>
    </citation>
    <scope>NUCLEOTIDE SEQUENCE [LARGE SCALE GENOMIC DNA]</scope>
    <source>
        <strain evidence="1 2">14</strain>
    </source>
</reference>
<keyword evidence="2" id="KW-1185">Reference proteome</keyword>
<dbReference type="Proteomes" id="UP000235589">
    <property type="component" value="Chromosome"/>
</dbReference>
<dbReference type="AlphaFoldDB" id="A0A2K9NZH2"/>
<organism evidence="1 2">
    <name type="scientific">Monoglobus pectinilyticus</name>
    <dbReference type="NCBI Taxonomy" id="1981510"/>
    <lineage>
        <taxon>Bacteria</taxon>
        <taxon>Bacillati</taxon>
        <taxon>Bacillota</taxon>
        <taxon>Clostridia</taxon>
        <taxon>Monoglobales</taxon>
        <taxon>Monoglobaceae</taxon>
        <taxon>Monoglobus</taxon>
    </lineage>
</organism>
<sequence>MVVNEIKIRLLRLEKRQVDLLDAIRKRGFKNLQPSTLSQYISGTITGPQAETVIKIIYEILESWEEEKSTYVR</sequence>
<proteinExistence type="predicted"/>